<proteinExistence type="predicted"/>
<dbReference type="EMBL" id="CP036278">
    <property type="protein sequence ID" value="QDU56676.1"/>
    <property type="molecule type" value="Genomic_DNA"/>
</dbReference>
<dbReference type="Proteomes" id="UP000315750">
    <property type="component" value="Chromosome"/>
</dbReference>
<dbReference type="PANTHER" id="PTHR30093">
    <property type="entry name" value="GENERAL SECRETION PATHWAY PROTEIN G"/>
    <property type="match status" value="1"/>
</dbReference>
<organism evidence="2 3">
    <name type="scientific">Aeoliella mucimassa</name>
    <dbReference type="NCBI Taxonomy" id="2527972"/>
    <lineage>
        <taxon>Bacteria</taxon>
        <taxon>Pseudomonadati</taxon>
        <taxon>Planctomycetota</taxon>
        <taxon>Planctomycetia</taxon>
        <taxon>Pirellulales</taxon>
        <taxon>Lacipirellulaceae</taxon>
        <taxon>Aeoliella</taxon>
    </lineage>
</organism>
<dbReference type="Pfam" id="PF07596">
    <property type="entry name" value="SBP_bac_10"/>
    <property type="match status" value="1"/>
</dbReference>
<dbReference type="KEGG" id="amuc:Pan181_28860"/>
<dbReference type="InterPro" id="IPR011453">
    <property type="entry name" value="DUF1559"/>
</dbReference>
<evidence type="ECO:0000313" key="2">
    <source>
        <dbReference type="EMBL" id="QDU56676.1"/>
    </source>
</evidence>
<dbReference type="SUPFAM" id="SSF54523">
    <property type="entry name" value="Pili subunits"/>
    <property type="match status" value="1"/>
</dbReference>
<evidence type="ECO:0000313" key="3">
    <source>
        <dbReference type="Proteomes" id="UP000315750"/>
    </source>
</evidence>
<dbReference type="InterPro" id="IPR027558">
    <property type="entry name" value="Pre_pil_HX9DG_C"/>
</dbReference>
<dbReference type="AlphaFoldDB" id="A0A518APM8"/>
<dbReference type="Pfam" id="PF07963">
    <property type="entry name" value="N_methyl"/>
    <property type="match status" value="1"/>
</dbReference>
<dbReference type="InterPro" id="IPR012902">
    <property type="entry name" value="N_methyl_site"/>
</dbReference>
<evidence type="ECO:0000259" key="1">
    <source>
        <dbReference type="Pfam" id="PF07596"/>
    </source>
</evidence>
<dbReference type="InterPro" id="IPR045584">
    <property type="entry name" value="Pilin-like"/>
</dbReference>
<reference evidence="2 3" key="1">
    <citation type="submission" date="2019-02" db="EMBL/GenBank/DDBJ databases">
        <title>Deep-cultivation of Planctomycetes and their phenomic and genomic characterization uncovers novel biology.</title>
        <authorList>
            <person name="Wiegand S."/>
            <person name="Jogler M."/>
            <person name="Boedeker C."/>
            <person name="Pinto D."/>
            <person name="Vollmers J."/>
            <person name="Rivas-Marin E."/>
            <person name="Kohn T."/>
            <person name="Peeters S.H."/>
            <person name="Heuer A."/>
            <person name="Rast P."/>
            <person name="Oberbeckmann S."/>
            <person name="Bunk B."/>
            <person name="Jeske O."/>
            <person name="Meyerdierks A."/>
            <person name="Storesund J.E."/>
            <person name="Kallscheuer N."/>
            <person name="Luecker S."/>
            <person name="Lage O.M."/>
            <person name="Pohl T."/>
            <person name="Merkel B.J."/>
            <person name="Hornburger P."/>
            <person name="Mueller R.-W."/>
            <person name="Bruemmer F."/>
            <person name="Labrenz M."/>
            <person name="Spormann A.M."/>
            <person name="Op den Camp H."/>
            <person name="Overmann J."/>
            <person name="Amann R."/>
            <person name="Jetten M.S.M."/>
            <person name="Mascher T."/>
            <person name="Medema M.H."/>
            <person name="Devos D.P."/>
            <person name="Kaster A.-K."/>
            <person name="Ovreas L."/>
            <person name="Rohde M."/>
            <person name="Galperin M.Y."/>
            <person name="Jogler C."/>
        </authorList>
    </citation>
    <scope>NUCLEOTIDE SEQUENCE [LARGE SCALE GENOMIC DNA]</scope>
    <source>
        <strain evidence="2 3">Pan181</strain>
    </source>
</reference>
<gene>
    <name evidence="2" type="primary">pilE1_2</name>
    <name evidence="2" type="ORF">Pan181_28860</name>
</gene>
<dbReference type="NCBIfam" id="TIGR02532">
    <property type="entry name" value="IV_pilin_GFxxxE"/>
    <property type="match status" value="1"/>
</dbReference>
<sequence>MRYFRSRNAFTLVELLVVIAIIGILVALLLPAVQAAREAARRSACQNNVKQLSLAVLNFESQYGRLPEGALGRPPKDVNHAYPQVQPRTPFIAFIFSFIEQNERADLWDPDKDSYSQDIATHGPLAVMHCQSDQQILYPTKQDAKGNYGINWGEWTYGQQLAPDPTDRTQVIDKTKPYAPFWLEYGANIAHITDGTSNTLCMMEMRQAPTTDSGTPTFDRRGRIWNDDVSSYQITTRYEPNSTTPDFAACPSSASEVLRMAEDGIPCTSNPGNAANTGYMSARSLHPGGVMVSFIDGSSRFISDDIDLTVWRAYSTKSRGEVTDTL</sequence>
<feature type="domain" description="DUF1559" evidence="1">
    <location>
        <begin position="34"/>
        <end position="308"/>
    </location>
</feature>
<keyword evidence="3" id="KW-1185">Reference proteome</keyword>
<name>A0A518APM8_9BACT</name>
<dbReference type="PANTHER" id="PTHR30093:SF2">
    <property type="entry name" value="TYPE II SECRETION SYSTEM PROTEIN H"/>
    <property type="match status" value="1"/>
</dbReference>
<dbReference type="NCBIfam" id="TIGR04294">
    <property type="entry name" value="pre_pil_HX9DG"/>
    <property type="match status" value="1"/>
</dbReference>
<accession>A0A518APM8</accession>
<protein>
    <submittedName>
        <fullName evidence="2">Fimbrial protein</fullName>
    </submittedName>
</protein>
<dbReference type="Gene3D" id="3.30.700.10">
    <property type="entry name" value="Glycoprotein, Type 4 Pilin"/>
    <property type="match status" value="1"/>
</dbReference>